<protein>
    <recommendedName>
        <fullName evidence="1">Segregation and condensation protein A</fullName>
    </recommendedName>
</protein>
<dbReference type="PANTHER" id="PTHR33969:SF2">
    <property type="entry name" value="SEGREGATION AND CONDENSATION PROTEIN A"/>
    <property type="match status" value="1"/>
</dbReference>
<dbReference type="EMBL" id="PFWX01000005">
    <property type="protein sequence ID" value="PJA41851.1"/>
    <property type="molecule type" value="Genomic_DNA"/>
</dbReference>
<dbReference type="Proteomes" id="UP000231634">
    <property type="component" value="Unassembled WGS sequence"/>
</dbReference>
<reference evidence="3" key="1">
    <citation type="submission" date="2017-09" db="EMBL/GenBank/DDBJ databases">
        <title>Depth-based differentiation of microbial function through sediment-hosted aquifers and enrichment of novel symbionts in the deep terrestrial subsurface.</title>
        <authorList>
            <person name="Probst A.J."/>
            <person name="Ladd B."/>
            <person name="Jarett J.K."/>
            <person name="Geller-Mcgrath D.E."/>
            <person name="Sieber C.M.K."/>
            <person name="Emerson J.B."/>
            <person name="Anantharaman K."/>
            <person name="Thomas B.C."/>
            <person name="Malmstrom R."/>
            <person name="Stieglmeier M."/>
            <person name="Klingl A."/>
            <person name="Woyke T."/>
            <person name="Ryan C.M."/>
            <person name="Banfield J.F."/>
        </authorList>
    </citation>
    <scope>NUCLEOTIDE SEQUENCE [LARGE SCALE GENOMIC DNA]</scope>
</reference>
<name>A0A2M7X761_9BACT</name>
<dbReference type="AlphaFoldDB" id="A0A2M7X761"/>
<comment type="caution">
    <text evidence="2">The sequence shown here is derived from an EMBL/GenBank/DDBJ whole genome shotgun (WGS) entry which is preliminary data.</text>
</comment>
<accession>A0A2M7X761</accession>
<proteinExistence type="predicted"/>
<organism evidence="2 3">
    <name type="scientific">Candidatus Wolfebacteria bacterium CG_4_9_14_3_um_filter_37_9</name>
    <dbReference type="NCBI Taxonomy" id="1975065"/>
    <lineage>
        <taxon>Bacteria</taxon>
        <taxon>Candidatus Wolfeibacteriota</taxon>
    </lineage>
</organism>
<sequence>MYELKLEQFSGPIEKLFELIELKKMEITELNLAEVTADFLDYLKKMEFVEPRMLADFVVIAAALLLIKSKALLPDLKLSNEEEKTVYDLETRLKRYAEFKPAIALFKKIYEQKKFSVSRPLFYNFYPSHKIMWGVKPVFYPAPNANVESLKN</sequence>
<evidence type="ECO:0000313" key="2">
    <source>
        <dbReference type="EMBL" id="PJA41851.1"/>
    </source>
</evidence>
<gene>
    <name evidence="2" type="ORF">CO177_00285</name>
</gene>
<evidence type="ECO:0000313" key="3">
    <source>
        <dbReference type="Proteomes" id="UP000231634"/>
    </source>
</evidence>
<evidence type="ECO:0000256" key="1">
    <source>
        <dbReference type="ARBA" id="ARBA00044777"/>
    </source>
</evidence>
<dbReference type="InterPro" id="IPR003768">
    <property type="entry name" value="ScpA"/>
</dbReference>
<dbReference type="Pfam" id="PF02616">
    <property type="entry name" value="SMC_ScpA"/>
    <property type="match status" value="1"/>
</dbReference>
<dbReference type="PANTHER" id="PTHR33969">
    <property type="entry name" value="SEGREGATION AND CONDENSATION PROTEIN A"/>
    <property type="match status" value="1"/>
</dbReference>
<feature type="non-terminal residue" evidence="2">
    <location>
        <position position="152"/>
    </location>
</feature>
<dbReference type="Gene3D" id="6.10.250.2410">
    <property type="match status" value="1"/>
</dbReference>